<dbReference type="InterPro" id="IPR004875">
    <property type="entry name" value="DDE_SF_endonuclease_dom"/>
</dbReference>
<protein>
    <recommendedName>
        <fullName evidence="2">DDE-1 domain-containing protein</fullName>
    </recommendedName>
</protein>
<dbReference type="EMBL" id="FQ790287">
    <property type="protein sequence ID" value="CCD47823.1"/>
    <property type="molecule type" value="Genomic_DNA"/>
</dbReference>
<sequence>MVDHSAKQKETFSDLYKNAVSLGVKTQSARIAFVRSQNKAFNRIPNTTIRNWARQMDGGDFFVPSKKTQKRKGKKEGKGKGRQYIPIENALVRRLDAYAQMGARISNAAIQWTALKIRNEEFRIAFPNFVASLQWVRDFKNNHHFTCIDESPKDKKLHETPIFVPTIQRFFDFNGRLAFKYRFDLNRIYNIDYFSCKMSINPGRCFTRAGVPVIKPVDRDFGSEAFSVLVTTCADGGNWVKLVIIFQRPLGFTAAEEAAEQARCPSNIYLIFNETGYATREVTVEWLEKVFSMRTHPPDISRPSDNFILLLMDSFSAHLGSDNSLTQAMEAHKCIRSVIPGGFTGYLQPCDLVAILPLRISYKKLENDWYIRNISHYYNPIYTPTHRRTDIIQFMSRAAFAVYPTIIQKTIDCFKSIGASVNADGSEDHLLSVRGLEQQLVVDRSWPNEIPLRPGGSERYESPFIKHDSPNEINQTPAQYFNNRQTIGVQDVSGMWQGIEVVDLTNVFFDNEATNYIDLSLVKPNNKDISNAGEGSSRDMPIELDSESDGYGSEAPLEVAESLETEVDDIVDVGFGAGKGKAKAL</sequence>
<feature type="region of interest" description="Disordered" evidence="1">
    <location>
        <begin position="530"/>
        <end position="556"/>
    </location>
</feature>
<dbReference type="HOGENOM" id="CLU_466160_0_0_1"/>
<feature type="region of interest" description="Disordered" evidence="1">
    <location>
        <begin position="60"/>
        <end position="80"/>
    </location>
</feature>
<feature type="domain" description="DDE-1" evidence="2">
    <location>
        <begin position="226"/>
        <end position="409"/>
    </location>
</feature>
<proteinExistence type="predicted"/>
<evidence type="ECO:0000259" key="2">
    <source>
        <dbReference type="Pfam" id="PF03184"/>
    </source>
</evidence>
<dbReference type="AlphaFoldDB" id="G2Y583"/>
<accession>G2Y583</accession>
<dbReference type="GO" id="GO:0005634">
    <property type="term" value="C:nucleus"/>
    <property type="evidence" value="ECO:0007669"/>
    <property type="project" value="TreeGrafter"/>
</dbReference>
<evidence type="ECO:0000313" key="4">
    <source>
        <dbReference type="Proteomes" id="UP000008177"/>
    </source>
</evidence>
<name>G2Y583_BOTF4</name>
<dbReference type="STRING" id="999810.G2Y583"/>
<reference evidence="4" key="1">
    <citation type="journal article" date="2011" name="PLoS Genet.">
        <title>Genomic analysis of the necrotrophic fungal pathogens Sclerotinia sclerotiorum and Botrytis cinerea.</title>
        <authorList>
            <person name="Amselem J."/>
            <person name="Cuomo C.A."/>
            <person name="van Kan J.A."/>
            <person name="Viaud M."/>
            <person name="Benito E.P."/>
            <person name="Couloux A."/>
            <person name="Coutinho P.M."/>
            <person name="de Vries R.P."/>
            <person name="Dyer P.S."/>
            <person name="Fillinger S."/>
            <person name="Fournier E."/>
            <person name="Gout L."/>
            <person name="Hahn M."/>
            <person name="Kohn L."/>
            <person name="Lapalu N."/>
            <person name="Plummer K.M."/>
            <person name="Pradier J.M."/>
            <person name="Quevillon E."/>
            <person name="Sharon A."/>
            <person name="Simon A."/>
            <person name="ten Have A."/>
            <person name="Tudzynski B."/>
            <person name="Tudzynski P."/>
            <person name="Wincker P."/>
            <person name="Andrew M."/>
            <person name="Anthouard V."/>
            <person name="Beever R.E."/>
            <person name="Beffa R."/>
            <person name="Benoit I."/>
            <person name="Bouzid O."/>
            <person name="Brault B."/>
            <person name="Chen Z."/>
            <person name="Choquer M."/>
            <person name="Collemare J."/>
            <person name="Cotton P."/>
            <person name="Danchin E.G."/>
            <person name="Da Silva C."/>
            <person name="Gautier A."/>
            <person name="Giraud C."/>
            <person name="Giraud T."/>
            <person name="Gonzalez C."/>
            <person name="Grossetete S."/>
            <person name="Guldener U."/>
            <person name="Henrissat B."/>
            <person name="Howlett B.J."/>
            <person name="Kodira C."/>
            <person name="Kretschmer M."/>
            <person name="Lappartient A."/>
            <person name="Leroch M."/>
            <person name="Levis C."/>
            <person name="Mauceli E."/>
            <person name="Neuveglise C."/>
            <person name="Oeser B."/>
            <person name="Pearson M."/>
            <person name="Poulain J."/>
            <person name="Poussereau N."/>
            <person name="Quesneville H."/>
            <person name="Rascle C."/>
            <person name="Schumacher J."/>
            <person name="Segurens B."/>
            <person name="Sexton A."/>
            <person name="Silva E."/>
            <person name="Sirven C."/>
            <person name="Soanes D.M."/>
            <person name="Talbot N.J."/>
            <person name="Templeton M."/>
            <person name="Yandava C."/>
            <person name="Yarden O."/>
            <person name="Zeng Q."/>
            <person name="Rollins J.A."/>
            <person name="Lebrun M.H."/>
            <person name="Dickman M."/>
        </authorList>
    </citation>
    <scope>NUCLEOTIDE SEQUENCE [LARGE SCALE GENOMIC DNA]</scope>
    <source>
        <strain evidence="4">T4</strain>
    </source>
</reference>
<evidence type="ECO:0000313" key="3">
    <source>
        <dbReference type="EMBL" id="CCD47823.1"/>
    </source>
</evidence>
<dbReference type="InterPro" id="IPR050863">
    <property type="entry name" value="CenT-Element_Derived"/>
</dbReference>
<dbReference type="Proteomes" id="UP000008177">
    <property type="component" value="Unplaced contigs"/>
</dbReference>
<feature type="compositionally biased region" description="Basic residues" evidence="1">
    <location>
        <begin position="67"/>
        <end position="80"/>
    </location>
</feature>
<dbReference type="GO" id="GO:0003677">
    <property type="term" value="F:DNA binding"/>
    <property type="evidence" value="ECO:0007669"/>
    <property type="project" value="UniProtKB-KW"/>
</dbReference>
<organism evidence="3 4">
    <name type="scientific">Botryotinia fuckeliana (strain T4)</name>
    <name type="common">Noble rot fungus</name>
    <name type="synonym">Botrytis cinerea</name>
    <dbReference type="NCBI Taxonomy" id="999810"/>
    <lineage>
        <taxon>Eukaryota</taxon>
        <taxon>Fungi</taxon>
        <taxon>Dikarya</taxon>
        <taxon>Ascomycota</taxon>
        <taxon>Pezizomycotina</taxon>
        <taxon>Leotiomycetes</taxon>
        <taxon>Helotiales</taxon>
        <taxon>Sclerotiniaceae</taxon>
        <taxon>Botrytis</taxon>
    </lineage>
</organism>
<dbReference type="PANTHER" id="PTHR19303">
    <property type="entry name" value="TRANSPOSON"/>
    <property type="match status" value="1"/>
</dbReference>
<dbReference type="Pfam" id="PF03184">
    <property type="entry name" value="DDE_1"/>
    <property type="match status" value="1"/>
</dbReference>
<evidence type="ECO:0000256" key="1">
    <source>
        <dbReference type="SAM" id="MobiDB-lite"/>
    </source>
</evidence>
<gene>
    <name evidence="3" type="ORF">BofuT4_P038030.1</name>
</gene>
<dbReference type="InParanoid" id="G2Y583"/>